<proteinExistence type="predicted"/>
<dbReference type="EMBL" id="BDSP01000042">
    <property type="protein sequence ID" value="GAX11623.1"/>
    <property type="molecule type" value="Genomic_DNA"/>
</dbReference>
<evidence type="ECO:0000256" key="1">
    <source>
        <dbReference type="SAM" id="SignalP"/>
    </source>
</evidence>
<evidence type="ECO:0000313" key="2">
    <source>
        <dbReference type="EMBL" id="GAX11623.1"/>
    </source>
</evidence>
<reference evidence="2 3" key="1">
    <citation type="journal article" date="2015" name="Plant Cell">
        <title>Oil accumulation by the oleaginous diatom Fistulifera solaris as revealed by the genome and transcriptome.</title>
        <authorList>
            <person name="Tanaka T."/>
            <person name="Maeda Y."/>
            <person name="Veluchamy A."/>
            <person name="Tanaka M."/>
            <person name="Abida H."/>
            <person name="Marechal E."/>
            <person name="Bowler C."/>
            <person name="Muto M."/>
            <person name="Sunaga Y."/>
            <person name="Tanaka M."/>
            <person name="Yoshino T."/>
            <person name="Taniguchi T."/>
            <person name="Fukuda Y."/>
            <person name="Nemoto M."/>
            <person name="Matsumoto M."/>
            <person name="Wong P.S."/>
            <person name="Aburatani S."/>
            <person name="Fujibuchi W."/>
        </authorList>
    </citation>
    <scope>NUCLEOTIDE SEQUENCE [LARGE SCALE GENOMIC DNA]</scope>
    <source>
        <strain evidence="2 3">JPCC DA0580</strain>
    </source>
</reference>
<dbReference type="AlphaFoldDB" id="A0A1Z5JC89"/>
<sequence>MKTISALSMQGSLMMMFLASLPWVATSQARDTLFSDRSTFLSGPRAPACSGPEENGCNCENSQYRCRDPDSAVMCPTNPEAGCVTTVEGDPICATGGGKECSSSSECDAGEACIYVGRISHSLCSGLLEGRQVCATRIV</sequence>
<accession>A0A1Z5JC89</accession>
<name>A0A1Z5JC89_FISSO</name>
<protein>
    <recommendedName>
        <fullName evidence="4">Dickkopf N-terminal cysteine-rich domain-containing protein</fullName>
    </recommendedName>
</protein>
<comment type="caution">
    <text evidence="2">The sequence shown here is derived from an EMBL/GenBank/DDBJ whole genome shotgun (WGS) entry which is preliminary data.</text>
</comment>
<evidence type="ECO:0008006" key="4">
    <source>
        <dbReference type="Google" id="ProtNLM"/>
    </source>
</evidence>
<keyword evidence="3" id="KW-1185">Reference proteome</keyword>
<organism evidence="2 3">
    <name type="scientific">Fistulifera solaris</name>
    <name type="common">Oleaginous diatom</name>
    <dbReference type="NCBI Taxonomy" id="1519565"/>
    <lineage>
        <taxon>Eukaryota</taxon>
        <taxon>Sar</taxon>
        <taxon>Stramenopiles</taxon>
        <taxon>Ochrophyta</taxon>
        <taxon>Bacillariophyta</taxon>
        <taxon>Bacillariophyceae</taxon>
        <taxon>Bacillariophycidae</taxon>
        <taxon>Naviculales</taxon>
        <taxon>Naviculaceae</taxon>
        <taxon>Fistulifera</taxon>
    </lineage>
</organism>
<gene>
    <name evidence="2" type="ORF">FisN_1Lh011</name>
</gene>
<feature type="chain" id="PRO_5013300844" description="Dickkopf N-terminal cysteine-rich domain-containing protein" evidence="1">
    <location>
        <begin position="30"/>
        <end position="139"/>
    </location>
</feature>
<keyword evidence="1" id="KW-0732">Signal</keyword>
<evidence type="ECO:0000313" key="3">
    <source>
        <dbReference type="Proteomes" id="UP000198406"/>
    </source>
</evidence>
<dbReference type="InParanoid" id="A0A1Z5JC89"/>
<feature type="signal peptide" evidence="1">
    <location>
        <begin position="1"/>
        <end position="29"/>
    </location>
</feature>
<dbReference type="Proteomes" id="UP000198406">
    <property type="component" value="Unassembled WGS sequence"/>
</dbReference>